<dbReference type="GO" id="GO:0032259">
    <property type="term" value="P:methylation"/>
    <property type="evidence" value="ECO:0007669"/>
    <property type="project" value="UniProtKB-KW"/>
</dbReference>
<gene>
    <name evidence="3" type="ORF">B0W44_06595</name>
</gene>
<dbReference type="STRING" id="1471761.B0W44_06595"/>
<dbReference type="InterPro" id="IPR003788">
    <property type="entry name" value="NDUFAF7"/>
</dbReference>
<reference evidence="3 4" key="1">
    <citation type="journal article" date="2015" name="Int. J. Syst. Evol. Microbiol.">
        <title>Novibacillus thermophilus gen. nov., sp. nov., a Gram-staining-negative and moderately thermophilic member of the family Thermoactinomycetaceae.</title>
        <authorList>
            <person name="Yang G."/>
            <person name="Chen J."/>
            <person name="Zhou S."/>
        </authorList>
    </citation>
    <scope>NUCLEOTIDE SEQUENCE [LARGE SCALE GENOMIC DNA]</scope>
    <source>
        <strain evidence="3 4">SG-1</strain>
    </source>
</reference>
<keyword evidence="1" id="KW-0489">Methyltransferase</keyword>
<keyword evidence="4" id="KW-1185">Reference proteome</keyword>
<dbReference type="Gene3D" id="3.40.50.12710">
    <property type="match status" value="1"/>
</dbReference>
<dbReference type="PANTHER" id="PTHR12049">
    <property type="entry name" value="PROTEIN ARGININE METHYLTRANSFERASE NDUFAF7, MITOCHONDRIAL"/>
    <property type="match status" value="1"/>
</dbReference>
<evidence type="ECO:0000256" key="1">
    <source>
        <dbReference type="ARBA" id="ARBA00022603"/>
    </source>
</evidence>
<dbReference type="GO" id="GO:0035243">
    <property type="term" value="F:protein-arginine omega-N symmetric methyltransferase activity"/>
    <property type="evidence" value="ECO:0007669"/>
    <property type="project" value="TreeGrafter"/>
</dbReference>
<evidence type="ECO:0000256" key="2">
    <source>
        <dbReference type="ARBA" id="ARBA00022679"/>
    </source>
</evidence>
<evidence type="ECO:0008006" key="5">
    <source>
        <dbReference type="Google" id="ProtNLM"/>
    </source>
</evidence>
<sequence>MKEQTLRRVGNRVTFKEFMEWALYHPTLGYYRRAGTKVGKGGDFYTSAHVGSVFGKAVAEFLNNLAKAFEGEQWAIVEFGSGDGKLADDILRYLREKPAVETLEGYYLVESSPYHQQLSDTRFKGDPLVRRVNRLDQAVTGHPLVVISNELIDAMPVHRLQYVDGHWGELYVTWNEGKGTFEEVVGECSTPDLVRYVQEEHPPDRDGQTIEVNLEAYRWLKELASSLSKGFVLTIDYGYEKDELWREERRRGTLMCYYRHRAVTNPYVRVGEQDMTSHVNFSSLKRWGRTFGLTPLKFVSQREFLVEAGILQSLRDHDNPDPFSETARRNRAIRQLIIPGGMGDTFKVLLQGKGI</sequence>
<organism evidence="3 4">
    <name type="scientific">Novibacillus thermophilus</name>
    <dbReference type="NCBI Taxonomy" id="1471761"/>
    <lineage>
        <taxon>Bacteria</taxon>
        <taxon>Bacillati</taxon>
        <taxon>Bacillota</taxon>
        <taxon>Bacilli</taxon>
        <taxon>Bacillales</taxon>
        <taxon>Thermoactinomycetaceae</taxon>
        <taxon>Novibacillus</taxon>
    </lineage>
</organism>
<dbReference type="AlphaFoldDB" id="A0A1U9KBM8"/>
<dbReference type="Proteomes" id="UP000188603">
    <property type="component" value="Chromosome"/>
</dbReference>
<evidence type="ECO:0000313" key="3">
    <source>
        <dbReference type="EMBL" id="AQS57432.1"/>
    </source>
</evidence>
<protein>
    <recommendedName>
        <fullName evidence="5">SAM-dependent methyltransferase</fullName>
    </recommendedName>
</protein>
<dbReference type="InterPro" id="IPR038375">
    <property type="entry name" value="NDUFAF7_sf"/>
</dbReference>
<proteinExistence type="predicted"/>
<dbReference type="EMBL" id="CP019699">
    <property type="protein sequence ID" value="AQS57432.1"/>
    <property type="molecule type" value="Genomic_DNA"/>
</dbReference>
<dbReference type="SUPFAM" id="SSF53335">
    <property type="entry name" value="S-adenosyl-L-methionine-dependent methyltransferases"/>
    <property type="match status" value="1"/>
</dbReference>
<dbReference type="Pfam" id="PF02636">
    <property type="entry name" value="Methyltransf_28"/>
    <property type="match status" value="1"/>
</dbReference>
<evidence type="ECO:0000313" key="4">
    <source>
        <dbReference type="Proteomes" id="UP000188603"/>
    </source>
</evidence>
<name>A0A1U9KBM8_9BACL</name>
<dbReference type="InterPro" id="IPR029063">
    <property type="entry name" value="SAM-dependent_MTases_sf"/>
</dbReference>
<dbReference type="KEGG" id="ntr:B0W44_06595"/>
<accession>A0A1U9KBM8</accession>
<keyword evidence="2" id="KW-0808">Transferase</keyword>
<dbReference type="PANTHER" id="PTHR12049:SF7">
    <property type="entry name" value="PROTEIN ARGININE METHYLTRANSFERASE NDUFAF7, MITOCHONDRIAL"/>
    <property type="match status" value="1"/>
</dbReference>